<feature type="domain" description="Methyltransferase" evidence="2">
    <location>
        <begin position="77"/>
        <end position="175"/>
    </location>
</feature>
<dbReference type="EMBL" id="FOLM01000030">
    <property type="protein sequence ID" value="SFD77862.1"/>
    <property type="molecule type" value="Genomic_DNA"/>
</dbReference>
<dbReference type="Gene3D" id="3.40.50.150">
    <property type="entry name" value="Vaccinia Virus protein VP39"/>
    <property type="match status" value="1"/>
</dbReference>
<accession>A0A1I1V495</accession>
<dbReference type="InterPro" id="IPR050508">
    <property type="entry name" value="Methyltransf_Superfamily"/>
</dbReference>
<feature type="region of interest" description="Disordered" evidence="1">
    <location>
        <begin position="1"/>
        <end position="27"/>
    </location>
</feature>
<dbReference type="GO" id="GO:0008168">
    <property type="term" value="F:methyltransferase activity"/>
    <property type="evidence" value="ECO:0007669"/>
    <property type="project" value="UniProtKB-KW"/>
</dbReference>
<dbReference type="RefSeq" id="WP_093841710.1">
    <property type="nucleotide sequence ID" value="NZ_FOLM01000030.1"/>
</dbReference>
<reference evidence="3 4" key="1">
    <citation type="submission" date="2016-10" db="EMBL/GenBank/DDBJ databases">
        <authorList>
            <person name="de Groot N.N."/>
        </authorList>
    </citation>
    <scope>NUCLEOTIDE SEQUENCE [LARGE SCALE GENOMIC DNA]</scope>
    <source>
        <strain evidence="3 4">CGMCC 4.5739</strain>
    </source>
</reference>
<organism evidence="3 4">
    <name type="scientific">Streptomyces aidingensis</name>
    <dbReference type="NCBI Taxonomy" id="910347"/>
    <lineage>
        <taxon>Bacteria</taxon>
        <taxon>Bacillati</taxon>
        <taxon>Actinomycetota</taxon>
        <taxon>Actinomycetes</taxon>
        <taxon>Kitasatosporales</taxon>
        <taxon>Streptomycetaceae</taxon>
        <taxon>Streptomyces</taxon>
    </lineage>
</organism>
<evidence type="ECO:0000259" key="2">
    <source>
        <dbReference type="Pfam" id="PF13649"/>
    </source>
</evidence>
<protein>
    <submittedName>
        <fullName evidence="3">Methyltransferase domain-containing protein</fullName>
    </submittedName>
</protein>
<dbReference type="STRING" id="910347.SAMN05421773_1308"/>
<dbReference type="AlphaFoldDB" id="A0A1I1V495"/>
<dbReference type="InterPro" id="IPR041698">
    <property type="entry name" value="Methyltransf_25"/>
</dbReference>
<dbReference type="InterPro" id="IPR029063">
    <property type="entry name" value="SAM-dependent_MTases_sf"/>
</dbReference>
<dbReference type="Proteomes" id="UP000199207">
    <property type="component" value="Unassembled WGS sequence"/>
</dbReference>
<evidence type="ECO:0000313" key="3">
    <source>
        <dbReference type="EMBL" id="SFD77862.1"/>
    </source>
</evidence>
<sequence>MPQPPPPHELKTRNSGTLTQSSDHPPSSDHFVQAIRDYYDALAEKEADRLSATIAGRVSFEVHRRFLVNYLKKGQRILEVGAGPGRFTTVLAEHGARVVVTDISPVQLRLNEVNVTAASAQHAVERRQILDVRDTRRYPDASFDMVLAYGGPLSYTFGQEHRALTGLLRILKPGGVLIASVMSLWGSWRARLPQATQLARRHGTDVTDAVIHTGDLRHVPGMAHVCKMFTWEELTTLVTACGGVVLDGSASNWTSLEDPKILATIEGSPHLWSKFLTYEMIACSSLGARDGGTHILLAAQRESAGDL</sequence>
<keyword evidence="4" id="KW-1185">Reference proteome</keyword>
<keyword evidence="3" id="KW-0808">Transferase</keyword>
<dbReference type="Pfam" id="PF13649">
    <property type="entry name" value="Methyltransf_25"/>
    <property type="match status" value="1"/>
</dbReference>
<dbReference type="OrthoDB" id="9810615at2"/>
<name>A0A1I1V495_9ACTN</name>
<dbReference type="GO" id="GO:0032259">
    <property type="term" value="P:methylation"/>
    <property type="evidence" value="ECO:0007669"/>
    <property type="project" value="UniProtKB-KW"/>
</dbReference>
<dbReference type="PANTHER" id="PTHR42912">
    <property type="entry name" value="METHYLTRANSFERASE"/>
    <property type="match status" value="1"/>
</dbReference>
<keyword evidence="3" id="KW-0489">Methyltransferase</keyword>
<dbReference type="CDD" id="cd02440">
    <property type="entry name" value="AdoMet_MTases"/>
    <property type="match status" value="1"/>
</dbReference>
<evidence type="ECO:0000313" key="4">
    <source>
        <dbReference type="Proteomes" id="UP000199207"/>
    </source>
</evidence>
<dbReference type="PANTHER" id="PTHR42912:SF93">
    <property type="entry name" value="N6-ADENOSINE-METHYLTRANSFERASE TMT1A"/>
    <property type="match status" value="1"/>
</dbReference>
<feature type="compositionally biased region" description="Polar residues" evidence="1">
    <location>
        <begin position="13"/>
        <end position="25"/>
    </location>
</feature>
<evidence type="ECO:0000256" key="1">
    <source>
        <dbReference type="SAM" id="MobiDB-lite"/>
    </source>
</evidence>
<gene>
    <name evidence="3" type="ORF">SAMN05421773_1308</name>
</gene>
<dbReference type="SUPFAM" id="SSF53335">
    <property type="entry name" value="S-adenosyl-L-methionine-dependent methyltransferases"/>
    <property type="match status" value="1"/>
</dbReference>
<proteinExistence type="predicted"/>